<reference evidence="1 2" key="1">
    <citation type="journal article" date="2015" name="Genome Biol. Evol.">
        <title>Comparative Genomics of a Bacterivorous Green Alga Reveals Evolutionary Causalities and Consequences of Phago-Mixotrophic Mode of Nutrition.</title>
        <authorList>
            <person name="Burns J.A."/>
            <person name="Paasch A."/>
            <person name="Narechania A."/>
            <person name="Kim E."/>
        </authorList>
    </citation>
    <scope>NUCLEOTIDE SEQUENCE [LARGE SCALE GENOMIC DNA]</scope>
    <source>
        <strain evidence="1 2">PLY_AMNH</strain>
    </source>
</reference>
<dbReference type="AlphaFoldDB" id="A0AAE0FYZ9"/>
<organism evidence="1 2">
    <name type="scientific">Cymbomonas tetramitiformis</name>
    <dbReference type="NCBI Taxonomy" id="36881"/>
    <lineage>
        <taxon>Eukaryota</taxon>
        <taxon>Viridiplantae</taxon>
        <taxon>Chlorophyta</taxon>
        <taxon>Pyramimonadophyceae</taxon>
        <taxon>Pyramimonadales</taxon>
        <taxon>Pyramimonadaceae</taxon>
        <taxon>Cymbomonas</taxon>
    </lineage>
</organism>
<evidence type="ECO:0000313" key="2">
    <source>
        <dbReference type="Proteomes" id="UP001190700"/>
    </source>
</evidence>
<dbReference type="Proteomes" id="UP001190700">
    <property type="component" value="Unassembled WGS sequence"/>
</dbReference>
<proteinExistence type="predicted"/>
<gene>
    <name evidence="1" type="ORF">CYMTET_22901</name>
</gene>
<dbReference type="EMBL" id="LGRX02011716">
    <property type="protein sequence ID" value="KAK3268612.1"/>
    <property type="molecule type" value="Genomic_DNA"/>
</dbReference>
<name>A0AAE0FYZ9_9CHLO</name>
<sequence length="256" mass="27676">MRERSQDATSLLDTWSPAALPNTPRVASLLSGLEVIRKEADMRPSRVVSPDVMFSRYILLRARARGAHAGDRLKPVGVPHEGTPRRARVGHRLERASVLLTGTSRRTLNPTSALPKLPRNTLLNTPPLLTTFPRRYRTLCGCPHNRSEPRGATACIACAGTGVPSHVVPPPASRVLVRPSHVVPPPAPRGVLVRALPSHVRVPPPLSLCVKVSAQRATWCHRPASLVLVRAFNHGATRLHRGGAITGVLSHVVPPL</sequence>
<keyword evidence="2" id="KW-1185">Reference proteome</keyword>
<evidence type="ECO:0000313" key="1">
    <source>
        <dbReference type="EMBL" id="KAK3268612.1"/>
    </source>
</evidence>
<comment type="caution">
    <text evidence="1">The sequence shown here is derived from an EMBL/GenBank/DDBJ whole genome shotgun (WGS) entry which is preliminary data.</text>
</comment>
<protein>
    <submittedName>
        <fullName evidence="1">Uncharacterized protein</fullName>
    </submittedName>
</protein>
<accession>A0AAE0FYZ9</accession>